<dbReference type="OrthoDB" id="4952043at2"/>
<proteinExistence type="predicted"/>
<accession>A0A545AH65</accession>
<reference evidence="2 3" key="1">
    <citation type="submission" date="2019-07" db="EMBL/GenBank/DDBJ databases">
        <title>Cryptosporangium phraense sp. nov., isolated from plant litter.</title>
        <authorList>
            <person name="Suriyachadkun C."/>
        </authorList>
    </citation>
    <scope>NUCLEOTIDE SEQUENCE [LARGE SCALE GENOMIC DNA]</scope>
    <source>
        <strain evidence="2 3">A-T 5661</strain>
    </source>
</reference>
<organism evidence="2 3">
    <name type="scientific">Cryptosporangium phraense</name>
    <dbReference type="NCBI Taxonomy" id="2593070"/>
    <lineage>
        <taxon>Bacteria</taxon>
        <taxon>Bacillati</taxon>
        <taxon>Actinomycetota</taxon>
        <taxon>Actinomycetes</taxon>
        <taxon>Cryptosporangiales</taxon>
        <taxon>Cryptosporangiaceae</taxon>
        <taxon>Cryptosporangium</taxon>
    </lineage>
</organism>
<dbReference type="InterPro" id="IPR036390">
    <property type="entry name" value="WH_DNA-bd_sf"/>
</dbReference>
<dbReference type="InterPro" id="IPR036388">
    <property type="entry name" value="WH-like_DNA-bd_sf"/>
</dbReference>
<dbReference type="AlphaFoldDB" id="A0A545AH65"/>
<gene>
    <name evidence="2" type="ORF">FL583_33615</name>
</gene>
<dbReference type="InterPro" id="IPR011991">
    <property type="entry name" value="ArsR-like_HTH"/>
</dbReference>
<evidence type="ECO:0000313" key="3">
    <source>
        <dbReference type="Proteomes" id="UP000317982"/>
    </source>
</evidence>
<dbReference type="PANTHER" id="PTHR37318">
    <property type="entry name" value="BSL7504 PROTEIN"/>
    <property type="match status" value="1"/>
</dbReference>
<sequence length="111" mass="12325">MTESPAWSRTPGLDRLLSDPTRLALMSVLCSVDWCDFAFLRDQVALSDSALSKQLATLKTNGDVEQRRTYLGRVPKTTVRATDQGRARFLAHVEALRAIVERTPRPPDGQG</sequence>
<dbReference type="CDD" id="cd00090">
    <property type="entry name" value="HTH_ARSR"/>
    <property type="match status" value="1"/>
</dbReference>
<dbReference type="RefSeq" id="WP_142708924.1">
    <property type="nucleotide sequence ID" value="NZ_VIRS01000036.1"/>
</dbReference>
<dbReference type="EMBL" id="VIRS01000036">
    <property type="protein sequence ID" value="TQS40663.1"/>
    <property type="molecule type" value="Genomic_DNA"/>
</dbReference>
<evidence type="ECO:0000259" key="1">
    <source>
        <dbReference type="Pfam" id="PF13601"/>
    </source>
</evidence>
<name>A0A545AH65_9ACTN</name>
<dbReference type="InParanoid" id="A0A545AH65"/>
<dbReference type="Proteomes" id="UP000317982">
    <property type="component" value="Unassembled WGS sequence"/>
</dbReference>
<protein>
    <submittedName>
        <fullName evidence="2">Transcriptional regulator</fullName>
    </submittedName>
</protein>
<feature type="domain" description="Winged helix DNA-binding" evidence="1">
    <location>
        <begin position="22"/>
        <end position="100"/>
    </location>
</feature>
<dbReference type="Gene3D" id="1.10.10.10">
    <property type="entry name" value="Winged helix-like DNA-binding domain superfamily/Winged helix DNA-binding domain"/>
    <property type="match status" value="1"/>
</dbReference>
<comment type="caution">
    <text evidence="2">The sequence shown here is derived from an EMBL/GenBank/DDBJ whole genome shotgun (WGS) entry which is preliminary data.</text>
</comment>
<dbReference type="PANTHER" id="PTHR37318:SF1">
    <property type="entry name" value="BSL7504 PROTEIN"/>
    <property type="match status" value="1"/>
</dbReference>
<dbReference type="Pfam" id="PF13601">
    <property type="entry name" value="HTH_34"/>
    <property type="match status" value="1"/>
</dbReference>
<keyword evidence="3" id="KW-1185">Reference proteome</keyword>
<dbReference type="InterPro" id="IPR027395">
    <property type="entry name" value="WH_DNA-bd_dom"/>
</dbReference>
<evidence type="ECO:0000313" key="2">
    <source>
        <dbReference type="EMBL" id="TQS40663.1"/>
    </source>
</evidence>
<dbReference type="SUPFAM" id="SSF46785">
    <property type="entry name" value="Winged helix' DNA-binding domain"/>
    <property type="match status" value="1"/>
</dbReference>